<protein>
    <submittedName>
        <fullName evidence="2">Uncharacterized protein</fullName>
    </submittedName>
</protein>
<gene>
    <name evidence="2" type="ORF">EYB31_04655</name>
</gene>
<reference evidence="2 3" key="1">
    <citation type="submission" date="2019-02" db="EMBL/GenBank/DDBJ databases">
        <title>Paenibacillus sp. nov., isolated from surface-sterilized tissue of Thalictrum simplex L.</title>
        <authorList>
            <person name="Tuo L."/>
        </authorList>
    </citation>
    <scope>NUCLEOTIDE SEQUENCE [LARGE SCALE GENOMIC DNA]</scope>
    <source>
        <strain evidence="2 3">N2SHLJ1</strain>
    </source>
</reference>
<feature type="compositionally biased region" description="Acidic residues" evidence="1">
    <location>
        <begin position="212"/>
        <end position="229"/>
    </location>
</feature>
<dbReference type="AlphaFoldDB" id="A0A4Q9DZU5"/>
<evidence type="ECO:0000313" key="3">
    <source>
        <dbReference type="Proteomes" id="UP000293142"/>
    </source>
</evidence>
<sequence>MNISSYGSYNRANTLHISATGYGTQTGSVSTGTSSAAGKKTDSVQFSPEAMERFAKMQENSGSMSPSKVDLSTDDKKRILSRIQHDYGTTTASAGENAEGTEETDSASETGSDESDVLAALKEQLSSLDLDSASDDEINSAFEQVGQILHVAGSDGSDAAGSVQAGSQGRPPGGPPPGGMPPGGPPPGGGVNGTDSSSESETKKLLELLLQGDDDDSDDDSSSDDEDDTTTASSTDYASKLKEQLAKYNNESLSQLDDDTLNALIQELSGDDDES</sequence>
<feature type="region of interest" description="Disordered" evidence="1">
    <location>
        <begin position="152"/>
        <end position="236"/>
    </location>
</feature>
<feature type="region of interest" description="Disordered" evidence="1">
    <location>
        <begin position="21"/>
        <end position="117"/>
    </location>
</feature>
<dbReference type="RefSeq" id="WP_131012085.1">
    <property type="nucleotide sequence ID" value="NZ_SIRE01000003.1"/>
</dbReference>
<accession>A0A4Q9DZU5</accession>
<feature type="compositionally biased region" description="Low complexity" evidence="1">
    <location>
        <begin position="21"/>
        <end position="35"/>
    </location>
</feature>
<dbReference type="Proteomes" id="UP000293142">
    <property type="component" value="Unassembled WGS sequence"/>
</dbReference>
<feature type="compositionally biased region" description="Acidic residues" evidence="1">
    <location>
        <begin position="99"/>
        <end position="116"/>
    </location>
</feature>
<evidence type="ECO:0000313" key="2">
    <source>
        <dbReference type="EMBL" id="TBL81373.1"/>
    </source>
</evidence>
<name>A0A4Q9DZU5_9BACL</name>
<proteinExistence type="predicted"/>
<comment type="caution">
    <text evidence="2">The sequence shown here is derived from an EMBL/GenBank/DDBJ whole genome shotgun (WGS) entry which is preliminary data.</text>
</comment>
<dbReference type="EMBL" id="SIRE01000003">
    <property type="protein sequence ID" value="TBL81373.1"/>
    <property type="molecule type" value="Genomic_DNA"/>
</dbReference>
<evidence type="ECO:0000256" key="1">
    <source>
        <dbReference type="SAM" id="MobiDB-lite"/>
    </source>
</evidence>
<feature type="compositionally biased region" description="Pro residues" evidence="1">
    <location>
        <begin position="172"/>
        <end position="188"/>
    </location>
</feature>
<organism evidence="2 3">
    <name type="scientific">Paenibacillus thalictri</name>
    <dbReference type="NCBI Taxonomy" id="2527873"/>
    <lineage>
        <taxon>Bacteria</taxon>
        <taxon>Bacillati</taxon>
        <taxon>Bacillota</taxon>
        <taxon>Bacilli</taxon>
        <taxon>Bacillales</taxon>
        <taxon>Paenibacillaceae</taxon>
        <taxon>Paenibacillus</taxon>
    </lineage>
</organism>
<keyword evidence="3" id="KW-1185">Reference proteome</keyword>